<proteinExistence type="predicted"/>
<evidence type="ECO:0000313" key="1">
    <source>
        <dbReference type="EMBL" id="QXH33539.1"/>
    </source>
</evidence>
<gene>
    <name evidence="1" type="ORF">KSS95_15280</name>
</gene>
<dbReference type="Proteomes" id="UP001047646">
    <property type="component" value="Chromosome"/>
</dbReference>
<dbReference type="EMBL" id="CP077073">
    <property type="protein sequence ID" value="QXH33539.1"/>
    <property type="molecule type" value="Genomic_DNA"/>
</dbReference>
<dbReference type="RefSeq" id="WP_217847915.1">
    <property type="nucleotide sequence ID" value="NZ_CP077073.1"/>
</dbReference>
<keyword evidence="2" id="KW-1185">Reference proteome</keyword>
<sequence>MRRFTVAPLLLPMIAWGDCAQYLQAWAQTLHPTLKLDSEHAVCKVNPAAASLLLTALPMKVDVDEDGQGDYGLEVLVALRCWWPMPAAARSWPTVINAPRLFLTRCVNQALSLYVKDASQLRQIMGHLVVAESHGEWDGLCAGDFSETTRTLAIGKSGKNGFASLRVTEVSSARQRVLKGEHDCQGIPGEPRTTLFSLDYDGRRYALPKALTYQ</sequence>
<organism evidence="1 2">
    <name type="scientific">Pseudomonas muyukensis</name>
    <dbReference type="NCBI Taxonomy" id="2842357"/>
    <lineage>
        <taxon>Bacteria</taxon>
        <taxon>Pseudomonadati</taxon>
        <taxon>Pseudomonadota</taxon>
        <taxon>Gammaproteobacteria</taxon>
        <taxon>Pseudomonadales</taxon>
        <taxon>Pseudomonadaceae</taxon>
        <taxon>Pseudomonas</taxon>
    </lineage>
</organism>
<protein>
    <submittedName>
        <fullName evidence="1">Uncharacterized protein</fullName>
    </submittedName>
</protein>
<name>A0ABX8M3F9_9PSED</name>
<accession>A0ABX8M3F9</accession>
<reference evidence="1" key="1">
    <citation type="journal article" date="2021" name="Microorganisms">
        <title>The Ever-Expanding Pseudomonas Genus: Description of 43 New Species and Partition of the Pseudomonas putida Group.</title>
        <authorList>
            <person name="Girard L."/>
            <person name="Lood C."/>
            <person name="Hofte M."/>
            <person name="Vandamme P."/>
            <person name="Rokni-Zadeh H."/>
            <person name="van Noort V."/>
            <person name="Lavigne R."/>
            <person name="De Mot R."/>
        </authorList>
    </citation>
    <scope>NUCLEOTIDE SEQUENCE</scope>
    <source>
        <strain evidence="1">COW39</strain>
    </source>
</reference>
<evidence type="ECO:0000313" key="2">
    <source>
        <dbReference type="Proteomes" id="UP001047646"/>
    </source>
</evidence>